<dbReference type="SUPFAM" id="SSF52540">
    <property type="entry name" value="P-loop containing nucleoside triphosphate hydrolases"/>
    <property type="match status" value="1"/>
</dbReference>
<reference evidence="1" key="1">
    <citation type="submission" date="2024-03" db="EMBL/GenBank/DDBJ databases">
        <title>Deinococcus weizhi sp. nov., isolated from human skin.</title>
        <authorList>
            <person name="Wei Z."/>
            <person name="Tian F."/>
            <person name="Yang C."/>
            <person name="Xin L.T."/>
            <person name="Wen Z.J."/>
            <person name="Lan K.C."/>
            <person name="Yu L."/>
            <person name="Zhe W."/>
            <person name="Dan F.D."/>
            <person name="Jun W."/>
            <person name="Rui Z."/>
            <person name="Yong X.J."/>
            <person name="Ting Y."/>
            <person name="Wei X."/>
            <person name="Xu Z.G."/>
            <person name="Xin Z."/>
            <person name="Dong F.G."/>
            <person name="Ni X.M."/>
            <person name="Zheng M.G."/>
            <person name="Chun Y."/>
            <person name="Qian W.X."/>
        </authorList>
    </citation>
    <scope>NUCLEOTIDE SEQUENCE</scope>
    <source>
        <strain evidence="1">VB142</strain>
    </source>
</reference>
<dbReference type="InterPro" id="IPR027417">
    <property type="entry name" value="P-loop_NTPase"/>
</dbReference>
<proteinExistence type="predicted"/>
<dbReference type="PANTHER" id="PTHR47691:SF3">
    <property type="entry name" value="HTH-TYPE TRANSCRIPTIONAL REGULATOR RV0890C-RELATED"/>
    <property type="match status" value="1"/>
</dbReference>
<protein>
    <recommendedName>
        <fullName evidence="2">NB-ARC domain-containing protein</fullName>
    </recommendedName>
</protein>
<dbReference type="PANTHER" id="PTHR47691">
    <property type="entry name" value="REGULATOR-RELATED"/>
    <property type="match status" value="1"/>
</dbReference>
<accession>A0AAU6Q6L3</accession>
<sequence length="597" mass="65441">MYLKTFGGAALEGAFLHRPKPLLLLGYLAVEGARSRQHLRELFWPMAADPAASLRVALKQIREAAPQALHEQNDILTLLLPSDVVELITAFRGSPEEVLRLYRGEFFSGLKLDGSDEESELGAWVVSTREHFAGQVRSSLLRFAEQQYLQGNQARAAGLVRQVRYLPGAKPLDAADLGRLYNLALEAGSELSGLLREEAQEFGVSLVKVAAGEESFSARDALPRSTTSFIGRQAELRELTELLNTPGVRLITIQGVGGIGKTRLCLELAQVQGTTSLAFVPLSNLASAEHLSLSIAQAMRLNLASGIPPMTLITSAIADDAFTLYLDNFEHLLPETQVLEDLLATCPNLRIVVTSRQRTALSIETLFPLTGLDQSDGEHSDAARLFLSRARQANARFRVNSGTRETVIEICQLLDGTPLAIELAAGWVRRMPVQQIAAELSQGLELLEAGDGLGKRKSLRAIFEQSWEKLGVDERRFLMALSLFRGGFTRTAATAVTGVTLRPLLALLDAAFLNVSKDGRYTQHPILAHFVQEKAQQFLEMQQELLVDFARYFSSVRKLVQPSPNTTESNNFGGARGAVQNTTTLKWPSKEQVTLTS</sequence>
<dbReference type="EMBL" id="CP149782">
    <property type="protein sequence ID" value="WYF45833.1"/>
    <property type="molecule type" value="Genomic_DNA"/>
</dbReference>
<dbReference type="RefSeq" id="WP_339097162.1">
    <property type="nucleotide sequence ID" value="NZ_CP149782.1"/>
</dbReference>
<dbReference type="Gene3D" id="3.40.50.300">
    <property type="entry name" value="P-loop containing nucleotide triphosphate hydrolases"/>
    <property type="match status" value="1"/>
</dbReference>
<evidence type="ECO:0008006" key="2">
    <source>
        <dbReference type="Google" id="ProtNLM"/>
    </source>
</evidence>
<gene>
    <name evidence="1" type="ORF">WDJ50_06895</name>
</gene>
<evidence type="ECO:0000313" key="1">
    <source>
        <dbReference type="EMBL" id="WYF45833.1"/>
    </source>
</evidence>
<dbReference type="AlphaFoldDB" id="A0AAU6Q6L3"/>
<name>A0AAU6Q6L3_9DEIO</name>
<organism evidence="1">
    <name type="scientific">Deinococcus sp. VB142</name>
    <dbReference type="NCBI Taxonomy" id="3112952"/>
    <lineage>
        <taxon>Bacteria</taxon>
        <taxon>Thermotogati</taxon>
        <taxon>Deinococcota</taxon>
        <taxon>Deinococci</taxon>
        <taxon>Deinococcales</taxon>
        <taxon>Deinococcaceae</taxon>
        <taxon>Deinococcus</taxon>
    </lineage>
</organism>